<dbReference type="EMBL" id="BLXT01000801">
    <property type="protein sequence ID" value="GFN80165.1"/>
    <property type="molecule type" value="Genomic_DNA"/>
</dbReference>
<reference evidence="1 2" key="1">
    <citation type="journal article" date="2021" name="Elife">
        <title>Chloroplast acquisition without the gene transfer in kleptoplastic sea slugs, Plakobranchus ocellatus.</title>
        <authorList>
            <person name="Maeda T."/>
            <person name="Takahashi S."/>
            <person name="Yoshida T."/>
            <person name="Shimamura S."/>
            <person name="Takaki Y."/>
            <person name="Nagai Y."/>
            <person name="Toyoda A."/>
            <person name="Suzuki Y."/>
            <person name="Arimoto A."/>
            <person name="Ishii H."/>
            <person name="Satoh N."/>
            <person name="Nishiyama T."/>
            <person name="Hasebe M."/>
            <person name="Maruyama T."/>
            <person name="Minagawa J."/>
            <person name="Obokata J."/>
            <person name="Shigenobu S."/>
        </authorList>
    </citation>
    <scope>NUCLEOTIDE SEQUENCE [LARGE SCALE GENOMIC DNA]</scope>
</reference>
<dbReference type="AlphaFoldDB" id="A0AAV3XYZ4"/>
<sequence>MLKWIQSYPKLITSDTEMPDPTTSLSDRGNSKLSLLFFPCISSQRLPHILSLELKVLCLCNSQSVLPAVQLLVCASSHAAPSLCYQQCSSQSEPPV</sequence>
<keyword evidence="2" id="KW-1185">Reference proteome</keyword>
<dbReference type="Proteomes" id="UP000735302">
    <property type="component" value="Unassembled WGS sequence"/>
</dbReference>
<accession>A0AAV3XYZ4</accession>
<name>A0AAV3XYZ4_9GAST</name>
<comment type="caution">
    <text evidence="1">The sequence shown here is derived from an EMBL/GenBank/DDBJ whole genome shotgun (WGS) entry which is preliminary data.</text>
</comment>
<organism evidence="1 2">
    <name type="scientific">Plakobranchus ocellatus</name>
    <dbReference type="NCBI Taxonomy" id="259542"/>
    <lineage>
        <taxon>Eukaryota</taxon>
        <taxon>Metazoa</taxon>
        <taxon>Spiralia</taxon>
        <taxon>Lophotrochozoa</taxon>
        <taxon>Mollusca</taxon>
        <taxon>Gastropoda</taxon>
        <taxon>Heterobranchia</taxon>
        <taxon>Euthyneura</taxon>
        <taxon>Panpulmonata</taxon>
        <taxon>Sacoglossa</taxon>
        <taxon>Placobranchoidea</taxon>
        <taxon>Plakobranchidae</taxon>
        <taxon>Plakobranchus</taxon>
    </lineage>
</organism>
<gene>
    <name evidence="1" type="ORF">PoB_000667100</name>
</gene>
<proteinExistence type="predicted"/>
<protein>
    <submittedName>
        <fullName evidence="1">Uncharacterized protein</fullName>
    </submittedName>
</protein>
<evidence type="ECO:0000313" key="2">
    <source>
        <dbReference type="Proteomes" id="UP000735302"/>
    </source>
</evidence>
<evidence type="ECO:0000313" key="1">
    <source>
        <dbReference type="EMBL" id="GFN80165.1"/>
    </source>
</evidence>